<dbReference type="Gene3D" id="1.20.120.920">
    <property type="entry name" value="CRISPR-associated endonuclease Cas1, C-terminal domain"/>
    <property type="match status" value="1"/>
</dbReference>
<dbReference type="Pfam" id="PF01867">
    <property type="entry name" value="Cas_Cas1"/>
    <property type="match status" value="1"/>
</dbReference>
<dbReference type="AlphaFoldDB" id="E6Q1S9"/>
<dbReference type="PANTHER" id="PTHR34353:SF2">
    <property type="entry name" value="CRISPR-ASSOCIATED ENDONUCLEASE CAS1 1"/>
    <property type="match status" value="1"/>
</dbReference>
<evidence type="ECO:0000256" key="4">
    <source>
        <dbReference type="ARBA" id="ARBA00022801"/>
    </source>
</evidence>
<dbReference type="HAMAP" id="MF_01470">
    <property type="entry name" value="Cas1"/>
    <property type="match status" value="1"/>
</dbReference>
<accession>E6Q1S9</accession>
<dbReference type="GO" id="GO:0016787">
    <property type="term" value="F:hydrolase activity"/>
    <property type="evidence" value="ECO:0007669"/>
    <property type="project" value="UniProtKB-KW"/>
</dbReference>
<dbReference type="GO" id="GO:0046872">
    <property type="term" value="F:metal ion binding"/>
    <property type="evidence" value="ECO:0007669"/>
    <property type="project" value="UniProtKB-KW"/>
</dbReference>
<dbReference type="PANTHER" id="PTHR34353">
    <property type="entry name" value="CRISPR-ASSOCIATED ENDONUCLEASE CAS1 1"/>
    <property type="match status" value="1"/>
</dbReference>
<evidence type="ECO:0000256" key="3">
    <source>
        <dbReference type="ARBA" id="ARBA00022759"/>
    </source>
</evidence>
<dbReference type="EMBL" id="CABO01000014">
    <property type="protein sequence ID" value="CBI01139.1"/>
    <property type="molecule type" value="Genomic_DNA"/>
</dbReference>
<dbReference type="GO" id="GO:0003677">
    <property type="term" value="F:DNA binding"/>
    <property type="evidence" value="ECO:0007669"/>
    <property type="project" value="UniProtKB-KW"/>
</dbReference>
<evidence type="ECO:0000256" key="6">
    <source>
        <dbReference type="ARBA" id="ARBA00023118"/>
    </source>
</evidence>
<keyword evidence="3" id="KW-0255">Endonuclease</keyword>
<organism evidence="9">
    <name type="scientific">mine drainage metagenome</name>
    <dbReference type="NCBI Taxonomy" id="410659"/>
    <lineage>
        <taxon>unclassified sequences</taxon>
        <taxon>metagenomes</taxon>
        <taxon>ecological metagenomes</taxon>
    </lineage>
</organism>
<evidence type="ECO:0000256" key="2">
    <source>
        <dbReference type="ARBA" id="ARBA00022723"/>
    </source>
</evidence>
<evidence type="ECO:0008006" key="10">
    <source>
        <dbReference type="Google" id="ProtNLM"/>
    </source>
</evidence>
<protein>
    <recommendedName>
        <fullName evidence="10">CRISPR-associated endonuclease Cas1</fullName>
    </recommendedName>
</protein>
<keyword evidence="6" id="KW-0051">Antiviral defense</keyword>
<name>E6Q1S9_9ZZZZ</name>
<evidence type="ECO:0000256" key="8">
    <source>
        <dbReference type="ARBA" id="ARBA00023211"/>
    </source>
</evidence>
<dbReference type="InterPro" id="IPR002729">
    <property type="entry name" value="CRISPR-assoc_Cas1"/>
</dbReference>
<keyword evidence="1" id="KW-0540">Nuclease</keyword>
<dbReference type="GO" id="GO:0051607">
    <property type="term" value="P:defense response to virus"/>
    <property type="evidence" value="ECO:0007669"/>
    <property type="project" value="UniProtKB-KW"/>
</dbReference>
<dbReference type="InterPro" id="IPR042206">
    <property type="entry name" value="CRISPR-assoc_Cas1_C"/>
</dbReference>
<dbReference type="GO" id="GO:0043571">
    <property type="term" value="P:maintenance of CRISPR repeat elements"/>
    <property type="evidence" value="ECO:0007669"/>
    <property type="project" value="InterPro"/>
</dbReference>
<gene>
    <name evidence="9" type="ORF">CARN4_0492</name>
</gene>
<dbReference type="NCBIfam" id="TIGR00287">
    <property type="entry name" value="cas1"/>
    <property type="match status" value="1"/>
</dbReference>
<dbReference type="GO" id="GO:0004520">
    <property type="term" value="F:DNA endonuclease activity"/>
    <property type="evidence" value="ECO:0007669"/>
    <property type="project" value="InterPro"/>
</dbReference>
<dbReference type="InterPro" id="IPR042211">
    <property type="entry name" value="CRISPR-assoc_Cas1_N"/>
</dbReference>
<reference evidence="9" key="1">
    <citation type="submission" date="2009-10" db="EMBL/GenBank/DDBJ databases">
        <title>Diversity of trophic interactions inside an arsenic-rich microbial ecosystem.</title>
        <authorList>
            <person name="Bertin P.N."/>
            <person name="Heinrich-Salmeron A."/>
            <person name="Pelletier E."/>
            <person name="Goulhen-Chollet F."/>
            <person name="Arsene-Ploetze F."/>
            <person name="Gallien S."/>
            <person name="Calteau A."/>
            <person name="Vallenet D."/>
            <person name="Casiot C."/>
            <person name="Chane-Woon-Ming B."/>
            <person name="Giloteaux L."/>
            <person name="Barakat M."/>
            <person name="Bonnefoy V."/>
            <person name="Bruneel O."/>
            <person name="Chandler M."/>
            <person name="Cleiss J."/>
            <person name="Duran R."/>
            <person name="Elbaz-Poulichet F."/>
            <person name="Fonknechten N."/>
            <person name="Lauga B."/>
            <person name="Mornico D."/>
            <person name="Ortet P."/>
            <person name="Schaeffer C."/>
            <person name="Siguier P."/>
            <person name="Alexander Thil Smith A."/>
            <person name="Van Dorsselaer A."/>
            <person name="Weissenbach J."/>
            <person name="Medigue C."/>
            <person name="Le Paslier D."/>
        </authorList>
    </citation>
    <scope>NUCLEOTIDE SEQUENCE</scope>
</reference>
<comment type="caution">
    <text evidence="9">The sequence shown here is derived from an EMBL/GenBank/DDBJ whole genome shotgun (WGS) entry which is preliminary data.</text>
</comment>
<dbReference type="Gene3D" id="3.100.10.20">
    <property type="entry name" value="CRISPR-associated endonuclease Cas1, N-terminal domain"/>
    <property type="match status" value="1"/>
</dbReference>
<dbReference type="NCBIfam" id="TIGR03639">
    <property type="entry name" value="cas1_NMENI"/>
    <property type="match status" value="1"/>
</dbReference>
<evidence type="ECO:0000313" key="9">
    <source>
        <dbReference type="EMBL" id="CBI01139.1"/>
    </source>
</evidence>
<proteinExistence type="inferred from homology"/>
<dbReference type="InterPro" id="IPR019855">
    <property type="entry name" value="CRISPR-assoc_Cas1_NMENI"/>
</dbReference>
<evidence type="ECO:0000256" key="5">
    <source>
        <dbReference type="ARBA" id="ARBA00022842"/>
    </source>
</evidence>
<evidence type="ECO:0000256" key="7">
    <source>
        <dbReference type="ARBA" id="ARBA00023125"/>
    </source>
</evidence>
<keyword evidence="7" id="KW-0238">DNA-binding</keyword>
<keyword evidence="8" id="KW-0464">Manganese</keyword>
<keyword evidence="2" id="KW-0479">Metal-binding</keyword>
<keyword evidence="4" id="KW-0378">Hydrolase</keyword>
<sequence>MARPYRAPNCPWSIAMINRVLEIATEGAFVSKRYGSITIVVKNSEPTVVPIDTIDSLIMHQGASITTTCIEALSSSGAAIIFCNGKHMPSSIVLPLVGYHGQAARQRLQIEMSEPFKKRVWSYIVERKIAQQSRVVELTTGKRTLHRYMGPVRSGDPENKEAQAARAYWPELFGRKFLRDGHEGPINARLNFGYAIIRSCVSRAVVACGLLPSLSVHHSDARNAFALVDDIMEPYRPAIDLQVLRLAEQGQALDTQSKSVLASSVISTITTDRGATTLGACILRTVQSFAHAIETKSPAIWYPESVIS</sequence>
<keyword evidence="5" id="KW-0460">Magnesium</keyword>
<evidence type="ECO:0000256" key="1">
    <source>
        <dbReference type="ARBA" id="ARBA00022722"/>
    </source>
</evidence>
<dbReference type="InterPro" id="IPR050646">
    <property type="entry name" value="Cas1"/>
</dbReference>